<gene>
    <name evidence="4" type="primary">LOC101855226</name>
</gene>
<feature type="transmembrane region" description="Helical" evidence="2">
    <location>
        <begin position="158"/>
        <end position="175"/>
    </location>
</feature>
<dbReference type="Proteomes" id="UP000694888">
    <property type="component" value="Unplaced"/>
</dbReference>
<feature type="transmembrane region" description="Helical" evidence="2">
    <location>
        <begin position="252"/>
        <end position="269"/>
    </location>
</feature>
<feature type="compositionally biased region" description="Polar residues" evidence="1">
    <location>
        <begin position="1"/>
        <end position="11"/>
    </location>
</feature>
<reference evidence="4" key="1">
    <citation type="submission" date="2025-08" db="UniProtKB">
        <authorList>
            <consortium name="RefSeq"/>
        </authorList>
    </citation>
    <scope>IDENTIFICATION</scope>
</reference>
<sequence>MKQNRKMSTTHPDTDTEPKENIDLNENLEKEIETKSTSSKKLEVQISFRSLFLNGFVAYFFIGPCVVVFWGSTWTILTKYFLPYGPVISYLSVAAFGYVLCFSASVFQERLQNFSSSKIGFVPRHILVRVYSYVMCVACVSEWWGLWGILDYAIGKGMLVQALTCSGASLVMFVLRCHSTTVSPPVLTPMDIPTDENYRMSTFFSSKPGGVAWWLDSAFTIFFVSSLGIVVWRGMWGVIDILLVPDTPFLSALWSLVISYGLVMNLLALQVRGCPRDGELTSGQGVVFDMYYVTHLIDAYRARTTNQHRQEIISLKHLPLDMSLTVRNPNETSTRDAESVNHFAGQNNNDVTTNERAVQEQANVFMIHRN</sequence>
<keyword evidence="2" id="KW-0812">Transmembrane</keyword>
<evidence type="ECO:0000256" key="2">
    <source>
        <dbReference type="SAM" id="Phobius"/>
    </source>
</evidence>
<feature type="transmembrane region" description="Helical" evidence="2">
    <location>
        <begin position="51"/>
        <end position="72"/>
    </location>
</feature>
<feature type="region of interest" description="Disordered" evidence="1">
    <location>
        <begin position="1"/>
        <end position="23"/>
    </location>
</feature>
<evidence type="ECO:0000313" key="3">
    <source>
        <dbReference type="Proteomes" id="UP000694888"/>
    </source>
</evidence>
<dbReference type="Pfam" id="PF15993">
    <property type="entry name" value="Fuseless"/>
    <property type="match status" value="1"/>
</dbReference>
<evidence type="ECO:0000256" key="1">
    <source>
        <dbReference type="SAM" id="MobiDB-lite"/>
    </source>
</evidence>
<keyword evidence="2" id="KW-0472">Membrane</keyword>
<name>A0ABM0K9G7_APLCA</name>
<feature type="transmembrane region" description="Helical" evidence="2">
    <location>
        <begin position="211"/>
        <end position="232"/>
    </location>
</feature>
<dbReference type="PANTHER" id="PTHR35270">
    <property type="entry name" value="FUSELESS, ISOFORM A"/>
    <property type="match status" value="1"/>
</dbReference>
<protein>
    <submittedName>
        <fullName evidence="4">Uncharacterized protein LOC101855226</fullName>
    </submittedName>
</protein>
<dbReference type="InterPro" id="IPR032751">
    <property type="entry name" value="Fuseless"/>
</dbReference>
<evidence type="ECO:0000313" key="4">
    <source>
        <dbReference type="RefSeq" id="XP_005112073.1"/>
    </source>
</evidence>
<dbReference type="RefSeq" id="XP_005112073.1">
    <property type="nucleotide sequence ID" value="XM_005112016.3"/>
</dbReference>
<dbReference type="GeneID" id="101855226"/>
<feature type="transmembrane region" description="Helical" evidence="2">
    <location>
        <begin position="128"/>
        <end position="146"/>
    </location>
</feature>
<organism evidence="3 4">
    <name type="scientific">Aplysia californica</name>
    <name type="common">California sea hare</name>
    <dbReference type="NCBI Taxonomy" id="6500"/>
    <lineage>
        <taxon>Eukaryota</taxon>
        <taxon>Metazoa</taxon>
        <taxon>Spiralia</taxon>
        <taxon>Lophotrochozoa</taxon>
        <taxon>Mollusca</taxon>
        <taxon>Gastropoda</taxon>
        <taxon>Heterobranchia</taxon>
        <taxon>Euthyneura</taxon>
        <taxon>Tectipleura</taxon>
        <taxon>Aplysiida</taxon>
        <taxon>Aplysioidea</taxon>
        <taxon>Aplysiidae</taxon>
        <taxon>Aplysia</taxon>
    </lineage>
</organism>
<keyword evidence="3" id="KW-1185">Reference proteome</keyword>
<keyword evidence="2" id="KW-1133">Transmembrane helix</keyword>
<feature type="compositionally biased region" description="Basic and acidic residues" evidence="1">
    <location>
        <begin position="12"/>
        <end position="23"/>
    </location>
</feature>
<accession>A0ABM0K9G7</accession>
<proteinExistence type="predicted"/>
<feature type="transmembrane region" description="Helical" evidence="2">
    <location>
        <begin position="84"/>
        <end position="107"/>
    </location>
</feature>
<dbReference type="PANTHER" id="PTHR35270:SF2">
    <property type="entry name" value="FUSELESS, ISOFORM A"/>
    <property type="match status" value="1"/>
</dbReference>